<evidence type="ECO:0008006" key="10">
    <source>
        <dbReference type="Google" id="ProtNLM"/>
    </source>
</evidence>
<evidence type="ECO:0000259" key="6">
    <source>
        <dbReference type="PROSITE" id="PS50102"/>
    </source>
</evidence>
<feature type="region of interest" description="Disordered" evidence="5">
    <location>
        <begin position="789"/>
        <end position="818"/>
    </location>
</feature>
<evidence type="ECO:0000256" key="5">
    <source>
        <dbReference type="SAM" id="MobiDB-lite"/>
    </source>
</evidence>
<evidence type="ECO:0000256" key="1">
    <source>
        <dbReference type="ARBA" id="ARBA00022884"/>
    </source>
</evidence>
<dbReference type="GO" id="GO:0006406">
    <property type="term" value="P:mRNA export from nucleus"/>
    <property type="evidence" value="ECO:0007669"/>
    <property type="project" value="TreeGrafter"/>
</dbReference>
<evidence type="ECO:0000256" key="2">
    <source>
        <dbReference type="ARBA" id="ARBA00038443"/>
    </source>
</evidence>
<dbReference type="InterPro" id="IPR000504">
    <property type="entry name" value="RRM_dom"/>
</dbReference>
<dbReference type="Pfam" id="PF00076">
    <property type="entry name" value="RRM_1"/>
    <property type="match status" value="1"/>
</dbReference>
<dbReference type="GO" id="GO:0003723">
    <property type="term" value="F:RNA binding"/>
    <property type="evidence" value="ECO:0007669"/>
    <property type="project" value="UniProtKB-UniRule"/>
</dbReference>
<evidence type="ECO:0000313" key="9">
    <source>
        <dbReference type="Proteomes" id="UP001314205"/>
    </source>
</evidence>
<name>A0AAV1KF81_9NEOP</name>
<feature type="compositionally biased region" description="Basic and acidic residues" evidence="5">
    <location>
        <begin position="789"/>
        <end position="799"/>
    </location>
</feature>
<evidence type="ECO:0000256" key="3">
    <source>
        <dbReference type="PROSITE-ProRule" id="PRU00176"/>
    </source>
</evidence>
<feature type="region of interest" description="Disordered" evidence="5">
    <location>
        <begin position="971"/>
        <end position="990"/>
    </location>
</feature>
<dbReference type="InterPro" id="IPR012677">
    <property type="entry name" value="Nucleotide-bd_a/b_plait_sf"/>
</dbReference>
<sequence length="1680" mass="194128">MEPTTSPLKKFKSPSIDNINTKTSVTCSNVPDGLFDATTAKKHFSKFGRVQKIRLFPKRQMCIIEYDQPTSAERAVLNAGAFDGFMFDVTRTKTRIRRKSKKDDDPDWVPDSDVEEELSAMRGAPTYRISRQKAMEIDPVVVRPKIPARSTKLSPLRKKIAQTTREKQTVNQPLPAETPTLVNMSTTSLSTSEAAAELHQLRSRISLTPDEQWRTLDARDRILRAWGGAGSRVKVGGATIGTCPDMCPEKELLHRQAEHQVMTLETVPDSDGLMEPWRAVKQYSRSSADQEMPMCYELRPAHVLMRTCAYLLNEIADTSRQVSLADWFHFMWDRFRGIRKDITQQALCCADSIRLVETCARFHAHCAARLADLEHTQFDQKLNTDNLTKCLQTLKHMYADVEPALKPNEAEFRGYIALLNLGDANFWWEIKQLPQEIQKSESIMFAIKVFTALDNNNYVRFFRLIQEKATYLQACILLRYFNDVRARALARFVKAYAPRGGSKFPAQDMINALAFESIERMKSFINHYGLRFAKTDSELSVILDRNQFIEDSDPYPLARAINLIESKRQTTVGEVIAGGPIPKHDYSGHILYSSFNKDGKLKETALIAEDLGYNTKNDSNKDILALKTELQKLSSGDRYAENIGNMKDVKKNVFSEIVPKSLSRSIVTPMSGEIKNKSFLFQPAIPVAPSEIIKTSSVNETKNIFRFSKPQQDTTDTSLVKSRAYNPFLSSMKSAEPVSIFKETKNNLFKQPATNSLFMSSENKNGDIFKSGGSTKNLFTSNKLGIFNEKDNKKPEDHSTAFNGANNHSKIFGSAAQPDHTTNSGFGNLFTKVPISQQNEFQNATNIFKAFTKSNIPNSSIFAKSDTQNVQNISANEDHKVSPGSLFKSACQPEKVFSFFPSKTKASTVADNIFNSVKTSKDVYEFQDEDNSVELLREEKAKEIERQIEEEKKNEEAKKLQLQLEEAKRKEEERKKLEKQKQEEIRKKEEERKREELRKKKLEEERKAELKRKAEEDERMFKEKVEKDSKELLTDLVEEINTQTVQNLIKDELESLKKLVLYSQDLTEELINEFCKEICMSEVKAEIFWTKKLMRKWFCIWRKQYLRNRKRRNLLEDTPVWLTDYTPIEEANSLRRAVEVAALRNMNAIHRGYKFTGELNHMPPPKPYNIMEIIRSPLLKRMKQIHYPYDKCFFWKVAMVSPGTSRWLYKRINIENWLLETFGDKDKLDKKDGLIYVGKQSWNNLMDFAISVSLINKESRPSYNEAVEGANGFLFYEDENDLNLLETIEEIMKCKYPYQIVPVAFIIPKLEGIFIQKLEQNLQKLVNDNVILCYKIFVVEKHKLNQSLHSNIKSALKWLAKKCPKNPPIEIDYLKSICQRYLANEIWCKLKSETDSRIVTVRTDLKKLITCYNAAVDKLTDVITNEDLFNYPSFPLEFDQYLSHDSPYPKPYEFIPSSTKHSENVLAIKNFMKRLKLINSPSEFHPSNSINMQQQIRSYCKQIGWFDNPEKVACKVLALLPSEFFNLDMPCEDVSKNFEQYNLIDFLNIVVYEKINSLHNFDNRFAIYDKASMEEYRNVNWLYDIEVVSGMKHKIIAYDDELDQFIKAKRRKLDNSEMEYLMLEDKDCTLVEESIKAVDKNISSYNDCSDAMKQLEKQLEEERKKSYEFENLLRAALSDV</sequence>
<dbReference type="Pfam" id="PF03399">
    <property type="entry name" value="SAC3_GANP"/>
    <property type="match status" value="1"/>
</dbReference>
<gene>
    <name evidence="8" type="ORF">PARMNEM_LOCUS2204</name>
</gene>
<dbReference type="Gene3D" id="1.25.40.990">
    <property type="match status" value="1"/>
</dbReference>
<dbReference type="InterPro" id="IPR000717">
    <property type="entry name" value="PCI_dom"/>
</dbReference>
<dbReference type="PANTHER" id="PTHR12436">
    <property type="entry name" value="80 KDA MCM3-ASSOCIATED PROTEIN"/>
    <property type="match status" value="1"/>
</dbReference>
<dbReference type="PROSITE" id="PS50250">
    <property type="entry name" value="PCI"/>
    <property type="match status" value="1"/>
</dbReference>
<dbReference type="SUPFAM" id="SSF54928">
    <property type="entry name" value="RNA-binding domain, RBD"/>
    <property type="match status" value="1"/>
</dbReference>
<organism evidence="8 9">
    <name type="scientific">Parnassius mnemosyne</name>
    <name type="common">clouded apollo</name>
    <dbReference type="NCBI Taxonomy" id="213953"/>
    <lineage>
        <taxon>Eukaryota</taxon>
        <taxon>Metazoa</taxon>
        <taxon>Ecdysozoa</taxon>
        <taxon>Arthropoda</taxon>
        <taxon>Hexapoda</taxon>
        <taxon>Insecta</taxon>
        <taxon>Pterygota</taxon>
        <taxon>Neoptera</taxon>
        <taxon>Endopterygota</taxon>
        <taxon>Lepidoptera</taxon>
        <taxon>Glossata</taxon>
        <taxon>Ditrysia</taxon>
        <taxon>Papilionoidea</taxon>
        <taxon>Papilionidae</taxon>
        <taxon>Parnassiinae</taxon>
        <taxon>Parnassini</taxon>
        <taxon>Parnassius</taxon>
        <taxon>Driopa</taxon>
    </lineage>
</organism>
<dbReference type="PANTHER" id="PTHR12436:SF3">
    <property type="entry name" value="GERMINAL-CENTER ASSOCIATED NUCLEAR PROTEIN"/>
    <property type="match status" value="1"/>
</dbReference>
<accession>A0AAV1KF81</accession>
<evidence type="ECO:0000259" key="7">
    <source>
        <dbReference type="PROSITE" id="PS50250"/>
    </source>
</evidence>
<feature type="coiled-coil region" evidence="4">
    <location>
        <begin position="1606"/>
        <end position="1672"/>
    </location>
</feature>
<evidence type="ECO:0000256" key="4">
    <source>
        <dbReference type="SAM" id="Coils"/>
    </source>
</evidence>
<keyword evidence="1 3" id="KW-0694">RNA-binding</keyword>
<feature type="compositionally biased region" description="Polar residues" evidence="5">
    <location>
        <begin position="800"/>
        <end position="809"/>
    </location>
</feature>
<keyword evidence="9" id="KW-1185">Reference proteome</keyword>
<protein>
    <recommendedName>
        <fullName evidence="10">Protein xmas-2</fullName>
    </recommendedName>
</protein>
<comment type="similarity">
    <text evidence="2">Belongs to the SAC3 family.</text>
</comment>
<evidence type="ECO:0000313" key="8">
    <source>
        <dbReference type="EMBL" id="CAK1580396.1"/>
    </source>
</evidence>
<reference evidence="8 9" key="1">
    <citation type="submission" date="2023-11" db="EMBL/GenBank/DDBJ databases">
        <authorList>
            <person name="Hedman E."/>
            <person name="Englund M."/>
            <person name="Stromberg M."/>
            <person name="Nyberg Akerstrom W."/>
            <person name="Nylinder S."/>
            <person name="Jareborg N."/>
            <person name="Kallberg Y."/>
            <person name="Kronander E."/>
        </authorList>
    </citation>
    <scope>NUCLEOTIDE SEQUENCE [LARGE SCALE GENOMIC DNA]</scope>
</reference>
<proteinExistence type="inferred from homology"/>
<comment type="caution">
    <text evidence="8">The sequence shown here is derived from an EMBL/GenBank/DDBJ whole genome shotgun (WGS) entry which is preliminary data.</text>
</comment>
<dbReference type="InterPro" id="IPR035979">
    <property type="entry name" value="RBD_domain_sf"/>
</dbReference>
<dbReference type="InterPro" id="IPR005062">
    <property type="entry name" value="SAC3/GANP/THP3_conserved"/>
</dbReference>
<dbReference type="EMBL" id="CAVLGL010000013">
    <property type="protein sequence ID" value="CAK1580396.1"/>
    <property type="molecule type" value="Genomic_DNA"/>
</dbReference>
<feature type="domain" description="RRM" evidence="6">
    <location>
        <begin position="23"/>
        <end position="94"/>
    </location>
</feature>
<feature type="domain" description="PCI" evidence="7">
    <location>
        <begin position="379"/>
        <end position="557"/>
    </location>
</feature>
<dbReference type="PROSITE" id="PS50102">
    <property type="entry name" value="RRM"/>
    <property type="match status" value="1"/>
</dbReference>
<dbReference type="Gene3D" id="3.30.70.330">
    <property type="match status" value="1"/>
</dbReference>
<dbReference type="InterPro" id="IPR045107">
    <property type="entry name" value="SAC3/GANP/THP3"/>
</dbReference>
<dbReference type="GO" id="GO:0005737">
    <property type="term" value="C:cytoplasm"/>
    <property type="evidence" value="ECO:0007669"/>
    <property type="project" value="TreeGrafter"/>
</dbReference>
<dbReference type="GO" id="GO:0070390">
    <property type="term" value="C:transcription export complex 2"/>
    <property type="evidence" value="ECO:0007669"/>
    <property type="project" value="TreeGrafter"/>
</dbReference>
<keyword evidence="4" id="KW-0175">Coiled coil</keyword>
<dbReference type="Proteomes" id="UP001314205">
    <property type="component" value="Unassembled WGS sequence"/>
</dbReference>